<feature type="modified residue" description="4-aspartylphosphate" evidence="8">
    <location>
        <position position="54"/>
    </location>
</feature>
<keyword evidence="7" id="KW-0804">Transcription</keyword>
<dbReference type="EMBL" id="JBHMAF010000196">
    <property type="protein sequence ID" value="MFB9761847.1"/>
    <property type="molecule type" value="Genomic_DNA"/>
</dbReference>
<evidence type="ECO:0000256" key="8">
    <source>
        <dbReference type="PROSITE-ProRule" id="PRU00169"/>
    </source>
</evidence>
<dbReference type="PROSITE" id="PS50110">
    <property type="entry name" value="RESPONSE_REGULATORY"/>
    <property type="match status" value="1"/>
</dbReference>
<proteinExistence type="predicted"/>
<dbReference type="SUPFAM" id="SSF46689">
    <property type="entry name" value="Homeodomain-like"/>
    <property type="match status" value="2"/>
</dbReference>
<keyword evidence="2" id="KW-0963">Cytoplasm</keyword>
<reference evidence="11 12" key="1">
    <citation type="submission" date="2024-09" db="EMBL/GenBank/DDBJ databases">
        <authorList>
            <person name="Sun Q."/>
            <person name="Mori K."/>
        </authorList>
    </citation>
    <scope>NUCLEOTIDE SEQUENCE [LARGE SCALE GENOMIC DNA]</scope>
    <source>
        <strain evidence="11 12">JCM 11201</strain>
    </source>
</reference>
<dbReference type="SMART" id="SM00342">
    <property type="entry name" value="HTH_ARAC"/>
    <property type="match status" value="1"/>
</dbReference>
<evidence type="ECO:0000259" key="10">
    <source>
        <dbReference type="PROSITE" id="PS50110"/>
    </source>
</evidence>
<dbReference type="Proteomes" id="UP001589609">
    <property type="component" value="Unassembled WGS sequence"/>
</dbReference>
<comment type="subcellular location">
    <subcellularLocation>
        <location evidence="1">Cytoplasm</location>
    </subcellularLocation>
</comment>
<dbReference type="InterPro" id="IPR009057">
    <property type="entry name" value="Homeodomain-like_sf"/>
</dbReference>
<dbReference type="InterPro" id="IPR018062">
    <property type="entry name" value="HTH_AraC-typ_CS"/>
</dbReference>
<keyword evidence="12" id="KW-1185">Reference proteome</keyword>
<dbReference type="PANTHER" id="PTHR42713">
    <property type="entry name" value="HISTIDINE KINASE-RELATED"/>
    <property type="match status" value="1"/>
</dbReference>
<dbReference type="PROSITE" id="PS00041">
    <property type="entry name" value="HTH_ARAC_FAMILY_1"/>
    <property type="match status" value="1"/>
</dbReference>
<keyword evidence="4" id="KW-0902">Two-component regulatory system</keyword>
<protein>
    <submittedName>
        <fullName evidence="11">Response regulator</fullName>
    </submittedName>
</protein>
<dbReference type="PRINTS" id="PR00032">
    <property type="entry name" value="HTHARAC"/>
</dbReference>
<dbReference type="InterPro" id="IPR011006">
    <property type="entry name" value="CheY-like_superfamily"/>
</dbReference>
<dbReference type="InterPro" id="IPR018060">
    <property type="entry name" value="HTH_AraC"/>
</dbReference>
<dbReference type="InterPro" id="IPR020449">
    <property type="entry name" value="Tscrpt_reg_AraC-type_HTH"/>
</dbReference>
<evidence type="ECO:0000313" key="11">
    <source>
        <dbReference type="EMBL" id="MFB9761847.1"/>
    </source>
</evidence>
<dbReference type="Pfam" id="PF00072">
    <property type="entry name" value="Response_reg"/>
    <property type="match status" value="1"/>
</dbReference>
<comment type="caution">
    <text evidence="11">The sequence shown here is derived from an EMBL/GenBank/DDBJ whole genome shotgun (WGS) entry which is preliminary data.</text>
</comment>
<evidence type="ECO:0000313" key="12">
    <source>
        <dbReference type="Proteomes" id="UP001589609"/>
    </source>
</evidence>
<evidence type="ECO:0000256" key="5">
    <source>
        <dbReference type="ARBA" id="ARBA00023015"/>
    </source>
</evidence>
<name>A0ABV5WMH5_9BACI</name>
<feature type="domain" description="Response regulatory" evidence="10">
    <location>
        <begin position="2"/>
        <end position="119"/>
    </location>
</feature>
<gene>
    <name evidence="11" type="ORF">ACFFMS_26830</name>
</gene>
<dbReference type="Pfam" id="PF12833">
    <property type="entry name" value="HTH_18"/>
    <property type="match status" value="1"/>
</dbReference>
<evidence type="ECO:0000256" key="7">
    <source>
        <dbReference type="ARBA" id="ARBA00023163"/>
    </source>
</evidence>
<dbReference type="CDD" id="cd17536">
    <property type="entry name" value="REC_YesN-like"/>
    <property type="match status" value="1"/>
</dbReference>
<dbReference type="PANTHER" id="PTHR42713:SF3">
    <property type="entry name" value="TRANSCRIPTIONAL REGULATORY PROTEIN HPTR"/>
    <property type="match status" value="1"/>
</dbReference>
<evidence type="ECO:0000259" key="9">
    <source>
        <dbReference type="PROSITE" id="PS01124"/>
    </source>
</evidence>
<evidence type="ECO:0000256" key="3">
    <source>
        <dbReference type="ARBA" id="ARBA00022553"/>
    </source>
</evidence>
<sequence>MKVLVVDDEQHVREGIRLLGDWERYGIDEIYEAANGEEALRLIQTYKPDIIFSDMKMPKMDGIELLERIKKQHPTCKTIFVTGYDDYHYMRKAIHFGSFDYILKPIDPEILNQTLEHAVIEWKKEEAERKKHQSSHQLINEMKPIYRDRMLTKFINNDTIKDNLYEEFGFHLSQDYTAALVRVSGKSIANFQGDRDLTYFTILNVINEIVTKYECGIGFRYLSNKGEAVIIFWDKFEQIDELLVHIYQTLKTVLSVSCPIALGSQVDQSSKLIDSYHHAKQLLLNSNILSTNKEKVYIHKLPVDTDVKSLMAYSSDIELAVQAGEISAFQEVIERITKDFTQDGFLSFKQLIHFEKEYQIISNTWTKKYGLPSPVTDDVAEYIDVFFDQNGTFRLEKYIARKTREVALFLTRVKRRSTPKSINIIYDIEKYLQANFDRDVKLQEIAERFYLSREYISRKFKQEFKENISDYIVKIRMNRAKALLKNKDFKIYEIAHMVGYQDDKYFRKVFKKVEGVTPNDYRSLLFESN</sequence>
<evidence type="ECO:0000256" key="6">
    <source>
        <dbReference type="ARBA" id="ARBA00023125"/>
    </source>
</evidence>
<keyword evidence="3 8" id="KW-0597">Phosphoprotein</keyword>
<dbReference type="Gene3D" id="3.40.50.2300">
    <property type="match status" value="1"/>
</dbReference>
<evidence type="ECO:0000256" key="4">
    <source>
        <dbReference type="ARBA" id="ARBA00023012"/>
    </source>
</evidence>
<organism evidence="11 12">
    <name type="scientific">Ectobacillus funiculus</name>
    <dbReference type="NCBI Taxonomy" id="137993"/>
    <lineage>
        <taxon>Bacteria</taxon>
        <taxon>Bacillati</taxon>
        <taxon>Bacillota</taxon>
        <taxon>Bacilli</taxon>
        <taxon>Bacillales</taxon>
        <taxon>Bacillaceae</taxon>
        <taxon>Ectobacillus</taxon>
    </lineage>
</organism>
<evidence type="ECO:0000256" key="1">
    <source>
        <dbReference type="ARBA" id="ARBA00004496"/>
    </source>
</evidence>
<feature type="domain" description="HTH araC/xylS-type" evidence="9">
    <location>
        <begin position="426"/>
        <end position="524"/>
    </location>
</feature>
<accession>A0ABV5WMH5</accession>
<dbReference type="InterPro" id="IPR051552">
    <property type="entry name" value="HptR"/>
</dbReference>
<dbReference type="Gene3D" id="1.10.10.60">
    <property type="entry name" value="Homeodomain-like"/>
    <property type="match status" value="2"/>
</dbReference>
<evidence type="ECO:0000256" key="2">
    <source>
        <dbReference type="ARBA" id="ARBA00022490"/>
    </source>
</evidence>
<dbReference type="RefSeq" id="WP_379951936.1">
    <property type="nucleotide sequence ID" value="NZ_JBHMAF010000196.1"/>
</dbReference>
<dbReference type="SMART" id="SM00448">
    <property type="entry name" value="REC"/>
    <property type="match status" value="1"/>
</dbReference>
<dbReference type="PROSITE" id="PS01124">
    <property type="entry name" value="HTH_ARAC_FAMILY_2"/>
    <property type="match status" value="1"/>
</dbReference>
<keyword evidence="5" id="KW-0805">Transcription regulation</keyword>
<dbReference type="SUPFAM" id="SSF52172">
    <property type="entry name" value="CheY-like"/>
    <property type="match status" value="1"/>
</dbReference>
<dbReference type="InterPro" id="IPR001789">
    <property type="entry name" value="Sig_transdc_resp-reg_receiver"/>
</dbReference>
<keyword evidence="6" id="KW-0238">DNA-binding</keyword>